<gene>
    <name evidence="1" type="ordered locus">HFX_5234</name>
</gene>
<dbReference type="EMBL" id="CP001870">
    <property type="protein sequence ID" value="AFK21066.1"/>
    <property type="molecule type" value="Genomic_DNA"/>
</dbReference>
<protein>
    <submittedName>
        <fullName evidence="1">Uncharacterized protein</fullName>
    </submittedName>
</protein>
<organism evidence="1 2">
    <name type="scientific">Haloferax mediterranei (strain ATCC 33500 / DSM 1411 / JCM 8866 / NBRC 14739 / NCIMB 2177 / R-4)</name>
    <name type="common">Halobacterium mediterranei</name>
    <dbReference type="NCBI Taxonomy" id="523841"/>
    <lineage>
        <taxon>Archaea</taxon>
        <taxon>Methanobacteriati</taxon>
        <taxon>Methanobacteriota</taxon>
        <taxon>Stenosarchaea group</taxon>
        <taxon>Halobacteria</taxon>
        <taxon>Halobacteriales</taxon>
        <taxon>Haloferacaceae</taxon>
        <taxon>Haloferax</taxon>
    </lineage>
</organism>
<evidence type="ECO:0000313" key="1">
    <source>
        <dbReference type="EMBL" id="AFK21066.1"/>
    </source>
</evidence>
<reference evidence="1 2" key="1">
    <citation type="journal article" date="2012" name="J. Bacteriol.">
        <title>Complete genome sequence of the metabolically versatile halophilic archaeon Haloferax mediterranei, a poly(3-hydroxybutyrate-co-3-hydroxyvalerate) producer.</title>
        <authorList>
            <person name="Han J."/>
            <person name="Zhang F."/>
            <person name="Hou J."/>
            <person name="Liu X."/>
            <person name="Li M."/>
            <person name="Liu H."/>
            <person name="Cai L."/>
            <person name="Zhang B."/>
            <person name="Chen Y."/>
            <person name="Zhou J."/>
            <person name="Hu S."/>
            <person name="Xiang H."/>
        </authorList>
    </citation>
    <scope>NUCLEOTIDE SEQUENCE [LARGE SCALE GENOMIC DNA]</scope>
    <source>
        <strain evidence="2">ATCC 33500 / DSM 1411 / JCM 8866 / NBRC 14739 / NCIMB 2177 / R-4</strain>
        <plasmid evidence="2">pHM300</plasmid>
    </source>
</reference>
<dbReference type="HOGENOM" id="CLU_2949184_0_0_2"/>
<geneLocation type="plasmid" evidence="1 2">
    <name>pHM300</name>
</geneLocation>
<accession>I3RA06</accession>
<keyword evidence="1" id="KW-0614">Plasmid</keyword>
<proteinExistence type="predicted"/>
<evidence type="ECO:0000313" key="2">
    <source>
        <dbReference type="Proteomes" id="UP000006469"/>
    </source>
</evidence>
<dbReference type="AlphaFoldDB" id="I3RA06"/>
<sequence>MQLVTHPTARHRSTECTDLQTLLYWNGHALSDTGINEFVNNKTVCLEYSQSHFQYFLYC</sequence>
<name>I3RA06_HALMT</name>
<dbReference type="Proteomes" id="UP000006469">
    <property type="component" value="Plasmid pHM300"/>
</dbReference>
<dbReference type="KEGG" id="hme:HFX_5234"/>